<dbReference type="Proteomes" id="UP001447188">
    <property type="component" value="Unassembled WGS sequence"/>
</dbReference>
<evidence type="ECO:0000256" key="1">
    <source>
        <dbReference type="ARBA" id="ARBA00003420"/>
    </source>
</evidence>
<reference evidence="8 9" key="1">
    <citation type="submission" date="2024-02" db="EMBL/GenBank/DDBJ databases">
        <title>Discinaceae phylogenomics.</title>
        <authorList>
            <person name="Dirks A.C."/>
            <person name="James T.Y."/>
        </authorList>
    </citation>
    <scope>NUCLEOTIDE SEQUENCE [LARGE SCALE GENOMIC DNA]</scope>
    <source>
        <strain evidence="8 9">ACD0624</strain>
    </source>
</reference>
<evidence type="ECO:0000256" key="5">
    <source>
        <dbReference type="ARBA" id="ARBA00022989"/>
    </source>
</evidence>
<keyword evidence="7" id="KW-0968">Cytoplasmic vesicle</keyword>
<keyword evidence="9" id="KW-1185">Reference proteome</keyword>
<evidence type="ECO:0000256" key="4">
    <source>
        <dbReference type="ARBA" id="ARBA00022692"/>
    </source>
</evidence>
<proteinExistence type="inferred from homology"/>
<feature type="transmembrane region" description="Helical" evidence="7">
    <location>
        <begin position="89"/>
        <end position="109"/>
    </location>
</feature>
<comment type="function">
    <text evidence="1 7">Involved in the import of GDP-mannose from the cytoplasm into the Golgi lumen.</text>
</comment>
<feature type="transmembrane region" description="Helical" evidence="7">
    <location>
        <begin position="121"/>
        <end position="139"/>
    </location>
</feature>
<feature type="transmembrane region" description="Helical" evidence="7">
    <location>
        <begin position="59"/>
        <end position="77"/>
    </location>
</feature>
<keyword evidence="7" id="KW-0762">Sugar transport</keyword>
<feature type="transmembrane region" description="Helical" evidence="7">
    <location>
        <begin position="178"/>
        <end position="196"/>
    </location>
</feature>
<feature type="transmembrane region" description="Helical" evidence="7">
    <location>
        <begin position="279"/>
        <end position="306"/>
    </location>
</feature>
<keyword evidence="6 7" id="KW-0472">Membrane</keyword>
<comment type="subcellular location">
    <subcellularLocation>
        <location evidence="7">Golgi apparatus membrane</location>
        <topology evidence="7">Multi-pass membrane protein</topology>
    </subcellularLocation>
    <subcellularLocation>
        <location evidence="7">Cytoplasmic vesicle membrane</location>
        <topology evidence="7">Multi-pass membrane protein</topology>
    </subcellularLocation>
    <subcellularLocation>
        <location evidence="7">Endoplasmic reticulum membrane</location>
        <topology evidence="7">Multi-pass membrane protein</topology>
    </subcellularLocation>
</comment>
<protein>
    <recommendedName>
        <fullName evidence="7">GDP-mannose transporter</fullName>
        <shortName evidence="7">GMT</shortName>
    </recommendedName>
</protein>
<sequence>MPSGEPLADLEAQKITLLYDLKSAETRVTAEELFEKPTSTLVPLDGAIKTIHRPGQTSFLIWTVVNTLATIGIVFTNKKIFDDPSFKSMQTSFAAFHFACTSLTLYVISRPSLAFFVPNRCGFVEILPLSLAMCFNVILPNLSLAYSSVTFYQIARILLTPFVAFINLVFYGISIPKYAALSLIPVCLGVAVVSYYDTRGSSLEKETQVTTIPGVIFAFTGVIASSVYTVWIGTYHRKLNMSSMQLLFNQAPVSSFLLLFFIPLMDTAPVFEETPVNRWLLIGLSGVFASLINLSQFFVIAGAGAVSSTVIGHGKTCSIVILGWIYSGRSISDKSLLGKSITPTSVPN</sequence>
<comment type="similarity">
    <text evidence="2 7">Belongs to the TPT transporter family. SLC35D subfamily.</text>
</comment>
<gene>
    <name evidence="8" type="ORF">Q9L58_003429</name>
</gene>
<feature type="transmembrane region" description="Helical" evidence="7">
    <location>
        <begin position="151"/>
        <end position="171"/>
    </location>
</feature>
<evidence type="ECO:0000256" key="7">
    <source>
        <dbReference type="RuleBase" id="RU367097"/>
    </source>
</evidence>
<evidence type="ECO:0000256" key="3">
    <source>
        <dbReference type="ARBA" id="ARBA00011182"/>
    </source>
</evidence>
<comment type="subunit">
    <text evidence="3 7">Homooligomer.</text>
</comment>
<feature type="transmembrane region" description="Helical" evidence="7">
    <location>
        <begin position="246"/>
        <end position="264"/>
    </location>
</feature>
<name>A0ABR3GP12_9PEZI</name>
<keyword evidence="7" id="KW-0256">Endoplasmic reticulum</keyword>
<dbReference type="InterPro" id="IPR050186">
    <property type="entry name" value="TPT_transporter"/>
</dbReference>
<comment type="caution">
    <text evidence="8">The sequence shown here is derived from an EMBL/GenBank/DDBJ whole genome shotgun (WGS) entry which is preliminary data.</text>
</comment>
<accession>A0ABR3GP12</accession>
<organism evidence="8 9">
    <name type="scientific">Discina gigas</name>
    <dbReference type="NCBI Taxonomy" id="1032678"/>
    <lineage>
        <taxon>Eukaryota</taxon>
        <taxon>Fungi</taxon>
        <taxon>Dikarya</taxon>
        <taxon>Ascomycota</taxon>
        <taxon>Pezizomycotina</taxon>
        <taxon>Pezizomycetes</taxon>
        <taxon>Pezizales</taxon>
        <taxon>Discinaceae</taxon>
        <taxon>Discina</taxon>
    </lineage>
</organism>
<feature type="transmembrane region" description="Helical" evidence="7">
    <location>
        <begin position="216"/>
        <end position="234"/>
    </location>
</feature>
<dbReference type="PANTHER" id="PTHR11132">
    <property type="entry name" value="SOLUTE CARRIER FAMILY 35"/>
    <property type="match status" value="1"/>
</dbReference>
<keyword evidence="7" id="KW-0333">Golgi apparatus</keyword>
<evidence type="ECO:0000313" key="8">
    <source>
        <dbReference type="EMBL" id="KAL0637540.1"/>
    </source>
</evidence>
<evidence type="ECO:0000256" key="2">
    <source>
        <dbReference type="ARBA" id="ARBA00010425"/>
    </source>
</evidence>
<evidence type="ECO:0000256" key="6">
    <source>
        <dbReference type="ARBA" id="ARBA00023136"/>
    </source>
</evidence>
<evidence type="ECO:0000313" key="9">
    <source>
        <dbReference type="Proteomes" id="UP001447188"/>
    </source>
</evidence>
<dbReference type="EMBL" id="JBBBZM010000033">
    <property type="protein sequence ID" value="KAL0637540.1"/>
    <property type="molecule type" value="Genomic_DNA"/>
</dbReference>
<keyword evidence="4 7" id="KW-0812">Transmembrane</keyword>
<keyword evidence="5 7" id="KW-1133">Transmembrane helix</keyword>
<keyword evidence="7" id="KW-0813">Transport</keyword>